<comment type="similarity">
    <text evidence="1 16">Belongs to the DNA polymerase type-A family.</text>
</comment>
<evidence type="ECO:0000256" key="15">
    <source>
        <dbReference type="NCBIfam" id="TIGR00593"/>
    </source>
</evidence>
<dbReference type="InterPro" id="IPR020045">
    <property type="entry name" value="DNA_polI_H3TH"/>
</dbReference>
<dbReference type="Gene3D" id="1.10.150.20">
    <property type="entry name" value="5' to 3' exonuclease, C-terminal subdomain"/>
    <property type="match status" value="2"/>
</dbReference>
<evidence type="ECO:0000256" key="5">
    <source>
        <dbReference type="ARBA" id="ARBA00022695"/>
    </source>
</evidence>
<dbReference type="GO" id="GO:0003677">
    <property type="term" value="F:DNA binding"/>
    <property type="evidence" value="ECO:0007669"/>
    <property type="project" value="UniProtKB-UniRule"/>
</dbReference>
<evidence type="ECO:0000256" key="13">
    <source>
        <dbReference type="ARBA" id="ARBA00023204"/>
    </source>
</evidence>
<dbReference type="GO" id="GO:0008409">
    <property type="term" value="F:5'-3' exonuclease activity"/>
    <property type="evidence" value="ECO:0007669"/>
    <property type="project" value="UniProtKB-UniRule"/>
</dbReference>
<dbReference type="NCBIfam" id="TIGR00593">
    <property type="entry name" value="pola"/>
    <property type="match status" value="1"/>
</dbReference>
<dbReference type="PANTHER" id="PTHR10133">
    <property type="entry name" value="DNA POLYMERASE I"/>
    <property type="match status" value="1"/>
</dbReference>
<dbReference type="PANTHER" id="PTHR10133:SF27">
    <property type="entry name" value="DNA POLYMERASE NU"/>
    <property type="match status" value="1"/>
</dbReference>
<evidence type="ECO:0000256" key="6">
    <source>
        <dbReference type="ARBA" id="ARBA00022705"/>
    </source>
</evidence>
<name>A0A0M2UVY7_9BACT</name>
<dbReference type="CDD" id="cd09859">
    <property type="entry name" value="PIN_53EXO"/>
    <property type="match status" value="1"/>
</dbReference>
<evidence type="ECO:0000256" key="10">
    <source>
        <dbReference type="ARBA" id="ARBA00022839"/>
    </source>
</evidence>
<evidence type="ECO:0000256" key="2">
    <source>
        <dbReference type="ARBA" id="ARBA00012417"/>
    </source>
</evidence>
<keyword evidence="5 16" id="KW-0548">Nucleotidyltransferase</keyword>
<keyword evidence="8 16" id="KW-0227">DNA damage</keyword>
<dbReference type="Proteomes" id="UP000034954">
    <property type="component" value="Unassembled WGS sequence"/>
</dbReference>
<dbReference type="Gene3D" id="3.30.420.10">
    <property type="entry name" value="Ribonuclease H-like superfamily/Ribonuclease H"/>
    <property type="match status" value="1"/>
</dbReference>
<dbReference type="Pfam" id="PF01367">
    <property type="entry name" value="5_3_exonuc"/>
    <property type="match status" value="1"/>
</dbReference>
<feature type="domain" description="3'-5' exonuclease" evidence="17">
    <location>
        <begin position="293"/>
        <end position="478"/>
    </location>
</feature>
<dbReference type="InterPro" id="IPR008918">
    <property type="entry name" value="HhH2"/>
</dbReference>
<evidence type="ECO:0000256" key="11">
    <source>
        <dbReference type="ARBA" id="ARBA00022932"/>
    </source>
</evidence>
<dbReference type="SMART" id="SM00474">
    <property type="entry name" value="35EXOc"/>
    <property type="match status" value="1"/>
</dbReference>
<dbReference type="Pfam" id="PF01612">
    <property type="entry name" value="DNA_pol_A_exo1"/>
    <property type="match status" value="1"/>
</dbReference>
<dbReference type="SMART" id="SM00482">
    <property type="entry name" value="POLAc"/>
    <property type="match status" value="1"/>
</dbReference>
<evidence type="ECO:0000313" key="21">
    <source>
        <dbReference type="Proteomes" id="UP000034954"/>
    </source>
</evidence>
<feature type="domain" description="DNA-directed DNA polymerase family A palm" evidence="19">
    <location>
        <begin position="645"/>
        <end position="852"/>
    </location>
</feature>
<organism evidence="20 21">
    <name type="scientific">Candidatus Brocadia fulgida</name>
    <dbReference type="NCBI Taxonomy" id="380242"/>
    <lineage>
        <taxon>Bacteria</taxon>
        <taxon>Pseudomonadati</taxon>
        <taxon>Planctomycetota</taxon>
        <taxon>Candidatus Brocadiia</taxon>
        <taxon>Candidatus Brocadiales</taxon>
        <taxon>Candidatus Brocadiaceae</taxon>
        <taxon>Candidatus Brocadia</taxon>
    </lineage>
</organism>
<dbReference type="GO" id="GO:0006261">
    <property type="term" value="P:DNA-templated DNA replication"/>
    <property type="evidence" value="ECO:0007669"/>
    <property type="project" value="UniProtKB-UniRule"/>
</dbReference>
<dbReference type="Pfam" id="PF02739">
    <property type="entry name" value="5_3_exonuc_N"/>
    <property type="match status" value="1"/>
</dbReference>
<feature type="domain" description="5'-3' exonuclease" evidence="18">
    <location>
        <begin position="3"/>
        <end position="259"/>
    </location>
</feature>
<evidence type="ECO:0000256" key="4">
    <source>
        <dbReference type="ARBA" id="ARBA00022679"/>
    </source>
</evidence>
<comment type="function">
    <text evidence="16">In addition to polymerase activity, this DNA polymerase exhibits 3'-5' and 5'-3' exonuclease activity.</text>
</comment>
<keyword evidence="7" id="KW-0540">Nuclease</keyword>
<keyword evidence="12 16" id="KW-0238">DNA-binding</keyword>
<comment type="catalytic activity">
    <reaction evidence="14 16">
        <text>DNA(n) + a 2'-deoxyribonucleoside 5'-triphosphate = DNA(n+1) + diphosphate</text>
        <dbReference type="Rhea" id="RHEA:22508"/>
        <dbReference type="Rhea" id="RHEA-COMP:17339"/>
        <dbReference type="Rhea" id="RHEA-COMP:17340"/>
        <dbReference type="ChEBI" id="CHEBI:33019"/>
        <dbReference type="ChEBI" id="CHEBI:61560"/>
        <dbReference type="ChEBI" id="CHEBI:173112"/>
        <dbReference type="EC" id="2.7.7.7"/>
    </reaction>
</comment>
<dbReference type="InterPro" id="IPR001098">
    <property type="entry name" value="DNA-dir_DNA_pol_A_palm_dom"/>
</dbReference>
<dbReference type="NCBIfam" id="NF004397">
    <property type="entry name" value="PRK05755.1"/>
    <property type="match status" value="1"/>
</dbReference>
<gene>
    <name evidence="16" type="primary">polA</name>
    <name evidence="20" type="ORF">BROFUL_01284</name>
</gene>
<keyword evidence="6 16" id="KW-0235">DNA replication</keyword>
<evidence type="ECO:0000256" key="12">
    <source>
        <dbReference type="ARBA" id="ARBA00023125"/>
    </source>
</evidence>
<dbReference type="InterPro" id="IPR020046">
    <property type="entry name" value="5-3_exonucl_a-hlix_arch_N"/>
</dbReference>
<evidence type="ECO:0000256" key="14">
    <source>
        <dbReference type="ARBA" id="ARBA00049244"/>
    </source>
</evidence>
<dbReference type="Gene3D" id="3.40.50.1010">
    <property type="entry name" value="5'-nuclease"/>
    <property type="match status" value="1"/>
</dbReference>
<dbReference type="InterPro" id="IPR043502">
    <property type="entry name" value="DNA/RNA_pol_sf"/>
</dbReference>
<dbReference type="CDD" id="cd08637">
    <property type="entry name" value="DNA_pol_A_pol_I_C"/>
    <property type="match status" value="1"/>
</dbReference>
<dbReference type="InterPro" id="IPR036279">
    <property type="entry name" value="5-3_exonuclease_C_sf"/>
</dbReference>
<dbReference type="SUPFAM" id="SSF47807">
    <property type="entry name" value="5' to 3' exonuclease, C-terminal subdomain"/>
    <property type="match status" value="1"/>
</dbReference>
<protein>
    <recommendedName>
        <fullName evidence="3 15">DNA polymerase I</fullName>
        <ecNumber evidence="2 15">2.7.7.7</ecNumber>
    </recommendedName>
</protein>
<dbReference type="SUPFAM" id="SSF56672">
    <property type="entry name" value="DNA/RNA polymerases"/>
    <property type="match status" value="1"/>
</dbReference>
<dbReference type="InterPro" id="IPR012337">
    <property type="entry name" value="RNaseH-like_sf"/>
</dbReference>
<dbReference type="FunFam" id="1.10.150.20:FF:000003">
    <property type="entry name" value="DNA polymerase I"/>
    <property type="match status" value="1"/>
</dbReference>
<dbReference type="Gene3D" id="1.20.1060.10">
    <property type="entry name" value="Taq DNA Polymerase, Chain T, domain 4"/>
    <property type="match status" value="1"/>
</dbReference>
<dbReference type="SMART" id="SM00475">
    <property type="entry name" value="53EXOc"/>
    <property type="match status" value="1"/>
</dbReference>
<dbReference type="InterPro" id="IPR002562">
    <property type="entry name" value="3'-5'_exonuclease_dom"/>
</dbReference>
<keyword evidence="4 16" id="KW-0808">Transferase</keyword>
<evidence type="ECO:0000256" key="1">
    <source>
        <dbReference type="ARBA" id="ARBA00007705"/>
    </source>
</evidence>
<keyword evidence="13 16" id="KW-0234">DNA repair</keyword>
<dbReference type="GO" id="GO:0006302">
    <property type="term" value="P:double-strand break repair"/>
    <property type="evidence" value="ECO:0007669"/>
    <property type="project" value="TreeGrafter"/>
</dbReference>
<dbReference type="InterPro" id="IPR019760">
    <property type="entry name" value="DNA-dir_DNA_pol_A_CS"/>
</dbReference>
<evidence type="ECO:0000259" key="18">
    <source>
        <dbReference type="SMART" id="SM00475"/>
    </source>
</evidence>
<dbReference type="Gene3D" id="3.30.70.370">
    <property type="match status" value="1"/>
</dbReference>
<dbReference type="GO" id="GO:0008408">
    <property type="term" value="F:3'-5' exonuclease activity"/>
    <property type="evidence" value="ECO:0007669"/>
    <property type="project" value="UniProtKB-UniRule"/>
</dbReference>
<dbReference type="FunFam" id="1.10.150.20:FF:000002">
    <property type="entry name" value="DNA polymerase I"/>
    <property type="match status" value="1"/>
</dbReference>
<dbReference type="SMART" id="SM00279">
    <property type="entry name" value="HhH2"/>
    <property type="match status" value="1"/>
</dbReference>
<dbReference type="PROSITE" id="PS00447">
    <property type="entry name" value="DNA_POLYMERASE_A"/>
    <property type="match status" value="1"/>
</dbReference>
<evidence type="ECO:0000256" key="3">
    <source>
        <dbReference type="ARBA" id="ARBA00020311"/>
    </source>
</evidence>
<keyword evidence="21" id="KW-1185">Reference proteome</keyword>
<dbReference type="FunFam" id="3.30.420.10:FF:000026">
    <property type="entry name" value="DNA polymerase I"/>
    <property type="match status" value="1"/>
</dbReference>
<proteinExistence type="inferred from homology"/>
<dbReference type="InterPro" id="IPR018320">
    <property type="entry name" value="DNA_polymerase_1"/>
</dbReference>
<keyword evidence="11 16" id="KW-0239">DNA-directed DNA polymerase</keyword>
<dbReference type="SUPFAM" id="SSF88723">
    <property type="entry name" value="PIN domain-like"/>
    <property type="match status" value="1"/>
</dbReference>
<dbReference type="PRINTS" id="PR00868">
    <property type="entry name" value="DNAPOLI"/>
</dbReference>
<dbReference type="InterPro" id="IPR002298">
    <property type="entry name" value="DNA_polymerase_A"/>
</dbReference>
<evidence type="ECO:0000259" key="17">
    <source>
        <dbReference type="SMART" id="SM00474"/>
    </source>
</evidence>
<dbReference type="EMBL" id="LAQJ01000136">
    <property type="protein sequence ID" value="KKO20012.1"/>
    <property type="molecule type" value="Genomic_DNA"/>
</dbReference>
<dbReference type="InterPro" id="IPR002421">
    <property type="entry name" value="5-3_exonuclease"/>
</dbReference>
<dbReference type="CDD" id="cd06139">
    <property type="entry name" value="DNA_polA_I_Ecoli_like_exo"/>
    <property type="match status" value="1"/>
</dbReference>
<dbReference type="PATRIC" id="fig|380242.3.peg.1585"/>
<evidence type="ECO:0000256" key="9">
    <source>
        <dbReference type="ARBA" id="ARBA00022801"/>
    </source>
</evidence>
<evidence type="ECO:0000313" key="20">
    <source>
        <dbReference type="EMBL" id="KKO20012.1"/>
    </source>
</evidence>
<dbReference type="Pfam" id="PF00476">
    <property type="entry name" value="DNA_pol_A"/>
    <property type="match status" value="1"/>
</dbReference>
<dbReference type="SUPFAM" id="SSF53098">
    <property type="entry name" value="Ribonuclease H-like"/>
    <property type="match status" value="1"/>
</dbReference>
<dbReference type="FunFam" id="1.20.1060.10:FF:000001">
    <property type="entry name" value="DNA polymerase I"/>
    <property type="match status" value="1"/>
</dbReference>
<keyword evidence="9 16" id="KW-0378">Hydrolase</keyword>
<dbReference type="EC" id="2.7.7.7" evidence="2 15"/>
<evidence type="ECO:0000256" key="8">
    <source>
        <dbReference type="ARBA" id="ARBA00022763"/>
    </source>
</evidence>
<dbReference type="InterPro" id="IPR036397">
    <property type="entry name" value="RNaseH_sf"/>
</dbReference>
<dbReference type="AlphaFoldDB" id="A0A0M2UVY7"/>
<dbReference type="GO" id="GO:0003887">
    <property type="term" value="F:DNA-directed DNA polymerase activity"/>
    <property type="evidence" value="ECO:0007669"/>
    <property type="project" value="UniProtKB-UniRule"/>
</dbReference>
<dbReference type="CDD" id="cd09898">
    <property type="entry name" value="H3TH_53EXO"/>
    <property type="match status" value="1"/>
</dbReference>
<evidence type="ECO:0000259" key="19">
    <source>
        <dbReference type="SMART" id="SM00482"/>
    </source>
</evidence>
<sequence length="888" mass="100563">MSERFFIIDGHSQCYQAFYAITARLTTPDGKPVNAVYGFTRMLQKLLREYQPEYIAVVFDTKGITHRHSSYREYKANRKPTPDELQAQIPLIYKIVRAFNIPVYAVKGYEADDIIGTLVTLLSDKPIEVVIVTADKDMEQLLNVKVKILHAKKGMMIDQESLFKEKGIRPEQVVDVLALSGDTADNIPGVPGIGNKTALELIQKWGSLESVLTKVSLISGKKRQENLRLFADQARLSQKLLLLCRDIPIALDMNACKRNTSETTERKKLFRALGFHTLLTDMVATAETEETRYQLVDTREKFHEFLAQLITQRTIAVDLETTSTNPLIARIVGISFSWKAREAHYIPLMTPEGTAQVSADIVLSQLRPVLEDENIRKIGQNIKYDILVLRNNNIHLRGIAFDAMIASYLLNPGKRNHNLDDIAFEYLSYKTILTSEVIGSGKEQITMNKADVAKVCKYACQDADISFRLASVMEPHLKENTLSQLMQDIEIPLIYVLAEMEWNGICADIHVLQKISDILTVKLQQIEKEIHASAGYEFNISSPRQLSKVLFEKLELPRLRRTKTGLSTDANVLTTLAWQHNLPKLVLEYRQLMKLKNTYADALPEMVNPNTSRIHTSFNQTVTATGRLSSSDPNLQNIPIRTEMGRQIRRAFVPCENDTVFLSADYSQIELRILAHFSGDEAMVAAFHQDKDIHSSVASAIYNVPIENVIPEMRRNAKAVNFGIIYGLSEFGLSRDTGLSLEKAREFIDTYFTLYQGVKRFRDTVIEEARTHGYVTTLFHRRRSVSDLRSGNKKLRNLSERIAVNTIIQGSAADLIKVAMNNIHAQLKKGVYGAKMLLQIHDELLFEVQNNTLPLTRSLVQEEMSHAVTLKVPIKVNIKTGINWMETV</sequence>
<evidence type="ECO:0000256" key="7">
    <source>
        <dbReference type="ARBA" id="ARBA00022722"/>
    </source>
</evidence>
<accession>A0A0M2UVY7</accession>
<comment type="caution">
    <text evidence="20">The sequence shown here is derived from an EMBL/GenBank/DDBJ whole genome shotgun (WGS) entry which is preliminary data.</text>
</comment>
<reference evidence="20 21" key="1">
    <citation type="journal article" date="2013" name="BMC Microbiol.">
        <title>Identification of the type II cytochrome c maturation pathway in anammox bacteria by comparative genomics.</title>
        <authorList>
            <person name="Ferousi C."/>
            <person name="Speth D.R."/>
            <person name="Reimann J."/>
            <person name="Op den Camp H.J."/>
            <person name="Allen J.W."/>
            <person name="Keltjens J.T."/>
            <person name="Jetten M.S."/>
        </authorList>
    </citation>
    <scope>NUCLEOTIDE SEQUENCE [LARGE SCALE GENOMIC DNA]</scope>
    <source>
        <strain evidence="20">RU1</strain>
    </source>
</reference>
<evidence type="ECO:0000256" key="16">
    <source>
        <dbReference type="RuleBase" id="RU004460"/>
    </source>
</evidence>
<keyword evidence="10 16" id="KW-0269">Exonuclease</keyword>
<dbReference type="InterPro" id="IPR029060">
    <property type="entry name" value="PIN-like_dom_sf"/>
</dbReference>